<feature type="transmembrane region" description="Helical" evidence="4">
    <location>
        <begin position="1301"/>
        <end position="1330"/>
    </location>
</feature>
<feature type="transmembrane region" description="Helical" evidence="4">
    <location>
        <begin position="1101"/>
        <end position="1121"/>
    </location>
</feature>
<proteinExistence type="predicted"/>
<evidence type="ECO:0000256" key="3">
    <source>
        <dbReference type="SAM" id="MobiDB-lite"/>
    </source>
</evidence>
<comment type="caution">
    <text evidence="5">The sequence shown here is derived from an EMBL/GenBank/DDBJ whole genome shotgun (WGS) entry which is preliminary data.</text>
</comment>
<dbReference type="EMBL" id="JAAAIL010001659">
    <property type="protein sequence ID" value="KAG0266836.1"/>
    <property type="molecule type" value="Genomic_DNA"/>
</dbReference>
<reference evidence="5" key="1">
    <citation type="journal article" date="2020" name="Fungal Divers.">
        <title>Resolving the Mortierellaceae phylogeny through synthesis of multi-gene phylogenetics and phylogenomics.</title>
        <authorList>
            <person name="Vandepol N."/>
            <person name="Liber J."/>
            <person name="Desiro A."/>
            <person name="Na H."/>
            <person name="Kennedy M."/>
            <person name="Barry K."/>
            <person name="Grigoriev I.V."/>
            <person name="Miller A.N."/>
            <person name="O'Donnell K."/>
            <person name="Stajich J.E."/>
            <person name="Bonito G."/>
        </authorList>
    </citation>
    <scope>NUCLEOTIDE SEQUENCE</scope>
    <source>
        <strain evidence="5">NRRL 28262</strain>
    </source>
</reference>
<dbReference type="GO" id="GO:0005886">
    <property type="term" value="C:plasma membrane"/>
    <property type="evidence" value="ECO:0007669"/>
    <property type="project" value="TreeGrafter"/>
</dbReference>
<name>A0AAD4D6X8_9FUNG</name>
<evidence type="ECO:0000313" key="6">
    <source>
        <dbReference type="Proteomes" id="UP001194580"/>
    </source>
</evidence>
<dbReference type="Proteomes" id="UP001194580">
    <property type="component" value="Unassembled WGS sequence"/>
</dbReference>
<dbReference type="InterPro" id="IPR024862">
    <property type="entry name" value="TRPV"/>
</dbReference>
<dbReference type="Gene3D" id="2.130.10.10">
    <property type="entry name" value="YVTN repeat-like/Quinoprotein amine dehydrogenase"/>
    <property type="match status" value="1"/>
</dbReference>
<sequence>MEPLTLLTGQNKVWTNKGSLKDVPSGWYWVVFCISFDTLELGQLNTTLFDARRGNAWHEFARDEHTYEALLTTDEIRGSMKQSATEGLMRYGLHRQVNIMGSEEYLYFTVNADAQLAPQSFKLHYVELGTCHFPSKDSHKDCILYGIGSPHQLIAVDQDLEREEKSTATKICAYGISDTADFAVTLHMKDFRTAAPNNRGTSLSDPARVRAVVSVWDLRSPVDSSNEDARGQLSWEILKYSKPCAETVFDPPERPLNLTLKDWEKFPASISISTNGSRVALSSCSSTLEYLPFVSFDCKLAAPIDNVSSSHTHTLTTRHTFSKLKNFVGFGTFHRVDPNISNIADDNDNDNERFIAFTGSVLEVYSTSTLGWIRRQQIKLPQLPDFLREHSYEIIQSLRGRRLAWTGMHGVLSIWDIEKAKMLSYIFVDMDESDVRAVLSPDGSKVAISGNRSIQIYDTSTGILLGTHTKGDASDNQPEMVLGNEYFVVRDNLIPHESAKVWSAVRIKNMEVMSSETLHEDYHIANALSSTTTIAAYKQGSALKIRTLTGMESPEMGGNCGNTRCKLENVAIDQFTNGTTATYISGAGEIFLAKCSQQGQNESRTTLLTITVISSNGCPDSHIVIDLRNTSTIFQGFYLSGSSTLVILVGGYVKTWKLSTTAAYVCQLANVWGTGTHDVKHATRISSSRYLVGARSCPHGTSMELHLRRPGQVGNNIAANSNHNSSDHDIFTAPPNPAVDTFETTAEKRFEYGIHSLIEEYRNGDLDRKNDITRYFSRCIRPSILNPVSCLVPLCKAWSPKNRGLLLELVGALLPSTHITWIPDPKAAKSTDPLAALISLAKDKRSVIVLVRVLVEYCFAHTTRSKNLTFLSPLFASMPGIMEYYSEDAHEYIGRIAYIPTKHPTFIWKNHVRCQKIAPFRSPLWNCIRRIWTSRSDIRRRENSNAIMQLKLKTDSDGDNEENLEKPVFMATFDALWFYRNKNKDTRKQVQGRDAYGKGDGRGEMEGMTEKEGASERGSVHGLRRLSRRMSSMVFVEDSARDMTIWWKARSQSALSKVRFYFHPAVECHDFSLDFLDNPAIAALVNFKWETIGFMYWFLRFFYQCIYYILIIIAVLAQVYLPEPSNLYGVFIVIIIIGLAFVFFEIMQAISNSRRYIITHYHLMDAFAFIVPPVASVMQLYYIHIQDTTGNNRTLSFSILIIFIHMVFELRISKSVCKYVTIIYRAVCEAFVFLVIGAAGLMAFNITILHMLRSCSYEGCTREETRYPSDFLGGLSTTAFFLSGRFDAVSDELDANVAKDWAFQLAMFGFVLAGSILMMNVLIALINVAFTKGDDGWRLMWIQSRLRYIESAENLSYRIPGFRLNYDWFPKQIYFTATDEDRKAYLRKYPSSRRDNPLLIKTANTHEEDCKDGHDTLMVQMEGVLRQAQEFQVQARESQRQAQESQRQMNALIDRMVQSKSSIPASALSSL</sequence>
<dbReference type="GO" id="GO:0098703">
    <property type="term" value="P:calcium ion import across plasma membrane"/>
    <property type="evidence" value="ECO:0007669"/>
    <property type="project" value="TreeGrafter"/>
</dbReference>
<protein>
    <recommendedName>
        <fullName evidence="7">Ion transport domain-containing protein</fullName>
    </recommendedName>
</protein>
<keyword evidence="4" id="KW-1133">Transmembrane helix</keyword>
<evidence type="ECO:0008006" key="7">
    <source>
        <dbReference type="Google" id="ProtNLM"/>
    </source>
</evidence>
<evidence type="ECO:0000256" key="4">
    <source>
        <dbReference type="SAM" id="Phobius"/>
    </source>
</evidence>
<accession>A0AAD4D6X8</accession>
<feature type="transmembrane region" description="Helical" evidence="4">
    <location>
        <begin position="1194"/>
        <end position="1210"/>
    </location>
</feature>
<keyword evidence="2" id="KW-0175">Coiled coil</keyword>
<dbReference type="GO" id="GO:0005216">
    <property type="term" value="F:monoatomic ion channel activity"/>
    <property type="evidence" value="ECO:0007669"/>
    <property type="project" value="InterPro"/>
</dbReference>
<evidence type="ECO:0000256" key="1">
    <source>
        <dbReference type="ARBA" id="ARBA00022737"/>
    </source>
</evidence>
<keyword evidence="6" id="KW-1185">Reference proteome</keyword>
<feature type="coiled-coil region" evidence="2">
    <location>
        <begin position="1421"/>
        <end position="1455"/>
    </location>
</feature>
<feature type="transmembrane region" description="Helical" evidence="4">
    <location>
        <begin position="1127"/>
        <end position="1150"/>
    </location>
</feature>
<organism evidence="5 6">
    <name type="scientific">Linnemannia exigua</name>
    <dbReference type="NCBI Taxonomy" id="604196"/>
    <lineage>
        <taxon>Eukaryota</taxon>
        <taxon>Fungi</taxon>
        <taxon>Fungi incertae sedis</taxon>
        <taxon>Mucoromycota</taxon>
        <taxon>Mortierellomycotina</taxon>
        <taxon>Mortierellomycetes</taxon>
        <taxon>Mortierellales</taxon>
        <taxon>Mortierellaceae</taxon>
        <taxon>Linnemannia</taxon>
    </lineage>
</organism>
<gene>
    <name evidence="5" type="ORF">BGZ95_002985</name>
</gene>
<keyword evidence="4" id="KW-0472">Membrane</keyword>
<evidence type="ECO:0000313" key="5">
    <source>
        <dbReference type="EMBL" id="KAG0266836.1"/>
    </source>
</evidence>
<keyword evidence="1" id="KW-0677">Repeat</keyword>
<feature type="transmembrane region" description="Helical" evidence="4">
    <location>
        <begin position="1222"/>
        <end position="1244"/>
    </location>
</feature>
<keyword evidence="4" id="KW-0812">Transmembrane</keyword>
<feature type="compositionally biased region" description="Basic and acidic residues" evidence="3">
    <location>
        <begin position="995"/>
        <end position="1014"/>
    </location>
</feature>
<feature type="region of interest" description="Disordered" evidence="3">
    <location>
        <begin position="989"/>
        <end position="1014"/>
    </location>
</feature>
<dbReference type="SUPFAM" id="SSF82171">
    <property type="entry name" value="DPP6 N-terminal domain-like"/>
    <property type="match status" value="1"/>
</dbReference>
<dbReference type="InterPro" id="IPR015943">
    <property type="entry name" value="WD40/YVTN_repeat-like_dom_sf"/>
</dbReference>
<dbReference type="PANTHER" id="PTHR10582">
    <property type="entry name" value="TRANSIENT RECEPTOR POTENTIAL ION CHANNEL PROTEIN"/>
    <property type="match status" value="1"/>
</dbReference>
<evidence type="ECO:0000256" key="2">
    <source>
        <dbReference type="SAM" id="Coils"/>
    </source>
</evidence>
<dbReference type="PANTHER" id="PTHR10582:SF2">
    <property type="entry name" value="INACTIVE"/>
    <property type="match status" value="1"/>
</dbReference>
<feature type="transmembrane region" description="Helical" evidence="4">
    <location>
        <begin position="1162"/>
        <end position="1182"/>
    </location>
</feature>